<gene>
    <name evidence="2" type="ORF">PISL3812_03514</name>
</gene>
<feature type="chain" id="PRO_5006711212" evidence="1">
    <location>
        <begin position="18"/>
        <end position="182"/>
    </location>
</feature>
<sequence>MMSLFFVLFGLISIVLASQDTFTLYAYGSNISGSEVFYCQGIAKIGAVSHAHSSNVSNVYFYEEHGTFIANPNVTSTTARIAASESNTSWAGLKLYIPNTSGQPLGFTAGNSSGEITTGDWHFYGEYAFIENSAGQLESRFFAQPTDNDGVYNILWNLSDQAQLASPEVESISIRTIAPAGI</sequence>
<evidence type="ECO:0000313" key="2">
    <source>
        <dbReference type="EMBL" id="CRG86508.1"/>
    </source>
</evidence>
<accession>A0A0U1LSZ2</accession>
<keyword evidence="3" id="KW-1185">Reference proteome</keyword>
<dbReference type="Proteomes" id="UP000054383">
    <property type="component" value="Unassembled WGS sequence"/>
</dbReference>
<evidence type="ECO:0000313" key="3">
    <source>
        <dbReference type="Proteomes" id="UP000054383"/>
    </source>
</evidence>
<dbReference type="OrthoDB" id="4224484at2759"/>
<keyword evidence="1" id="KW-0732">Signal</keyword>
<organism evidence="2 3">
    <name type="scientific">Talaromyces islandicus</name>
    <name type="common">Penicillium islandicum</name>
    <dbReference type="NCBI Taxonomy" id="28573"/>
    <lineage>
        <taxon>Eukaryota</taxon>
        <taxon>Fungi</taxon>
        <taxon>Dikarya</taxon>
        <taxon>Ascomycota</taxon>
        <taxon>Pezizomycotina</taxon>
        <taxon>Eurotiomycetes</taxon>
        <taxon>Eurotiomycetidae</taxon>
        <taxon>Eurotiales</taxon>
        <taxon>Trichocomaceae</taxon>
        <taxon>Talaromyces</taxon>
        <taxon>Talaromyces sect. Islandici</taxon>
    </lineage>
</organism>
<dbReference type="EMBL" id="CVMT01000002">
    <property type="protein sequence ID" value="CRG86508.1"/>
    <property type="molecule type" value="Genomic_DNA"/>
</dbReference>
<reference evidence="2 3" key="1">
    <citation type="submission" date="2015-04" db="EMBL/GenBank/DDBJ databases">
        <authorList>
            <person name="Syromyatnikov M.Y."/>
            <person name="Popov V.N."/>
        </authorList>
    </citation>
    <scope>NUCLEOTIDE SEQUENCE [LARGE SCALE GENOMIC DNA]</scope>
    <source>
        <strain evidence="2">WF-38-12</strain>
    </source>
</reference>
<protein>
    <submittedName>
        <fullName evidence="2">Uncharacterized protein</fullName>
    </submittedName>
</protein>
<proteinExistence type="predicted"/>
<name>A0A0U1LSZ2_TALIS</name>
<dbReference type="OMA" id="NEWFASP"/>
<feature type="signal peptide" evidence="1">
    <location>
        <begin position="1"/>
        <end position="17"/>
    </location>
</feature>
<dbReference type="AlphaFoldDB" id="A0A0U1LSZ2"/>
<evidence type="ECO:0000256" key="1">
    <source>
        <dbReference type="SAM" id="SignalP"/>
    </source>
</evidence>